<protein>
    <submittedName>
        <fullName evidence="1">Uncharacterized protein</fullName>
    </submittedName>
</protein>
<sequence>MNHWSDNLPSNACGPAVIWARTQPTLDDAWRDCQRGDWMLWLLARRGADRRLLVRAAALCAEPAAALADEYTEAVCLSVIQTCVAWSEGGATDEELDVATAARAAAWVAVWASSSASSAASSSAASAASSAASSAAAEAAAWAAAEARARAARSESLAHSADIVRGLFPRAPRLAT</sequence>
<organism evidence="1">
    <name type="scientific">viral metagenome</name>
    <dbReference type="NCBI Taxonomy" id="1070528"/>
    <lineage>
        <taxon>unclassified sequences</taxon>
        <taxon>metagenomes</taxon>
        <taxon>organismal metagenomes</taxon>
    </lineage>
</organism>
<gene>
    <name evidence="1" type="ORF">TM448B00061_0011</name>
</gene>
<name>A0A6M3X6P0_9ZZZZ</name>
<evidence type="ECO:0000313" key="1">
    <source>
        <dbReference type="EMBL" id="QJH93391.1"/>
    </source>
</evidence>
<reference evidence="1" key="1">
    <citation type="submission" date="2020-03" db="EMBL/GenBank/DDBJ databases">
        <title>The deep terrestrial virosphere.</title>
        <authorList>
            <person name="Holmfeldt K."/>
            <person name="Nilsson E."/>
            <person name="Simone D."/>
            <person name="Lopez-Fernandez M."/>
            <person name="Wu X."/>
            <person name="de Brujin I."/>
            <person name="Lundin D."/>
            <person name="Andersson A."/>
            <person name="Bertilsson S."/>
            <person name="Dopson M."/>
        </authorList>
    </citation>
    <scope>NUCLEOTIDE SEQUENCE</scope>
    <source>
        <strain evidence="1">TM448B00061</strain>
    </source>
</reference>
<dbReference type="EMBL" id="MT144588">
    <property type="protein sequence ID" value="QJH93391.1"/>
    <property type="molecule type" value="Genomic_DNA"/>
</dbReference>
<proteinExistence type="predicted"/>
<dbReference type="AlphaFoldDB" id="A0A6M3X6P0"/>
<accession>A0A6M3X6P0</accession>